<keyword evidence="4" id="KW-1185">Reference proteome</keyword>
<dbReference type="AlphaFoldDB" id="A0A1T4MV52"/>
<feature type="transmembrane region" description="Helical" evidence="2">
    <location>
        <begin position="531"/>
        <end position="556"/>
    </location>
</feature>
<gene>
    <name evidence="3" type="ORF">SAMN02745673_01155</name>
</gene>
<name>A0A1T4MV52_9ACTN</name>
<feature type="compositionally biased region" description="Basic residues" evidence="1">
    <location>
        <begin position="44"/>
        <end position="55"/>
    </location>
</feature>
<dbReference type="Gene3D" id="3.40.50.2300">
    <property type="match status" value="2"/>
</dbReference>
<feature type="transmembrane region" description="Helical" evidence="2">
    <location>
        <begin position="294"/>
        <end position="313"/>
    </location>
</feature>
<evidence type="ECO:0000313" key="3">
    <source>
        <dbReference type="EMBL" id="SJZ70929.1"/>
    </source>
</evidence>
<dbReference type="EMBL" id="FUWS01000003">
    <property type="protein sequence ID" value="SJZ70929.1"/>
    <property type="molecule type" value="Genomic_DNA"/>
</dbReference>
<organism evidence="3 4">
    <name type="scientific">Marinactinospora thermotolerans DSM 45154</name>
    <dbReference type="NCBI Taxonomy" id="1122192"/>
    <lineage>
        <taxon>Bacteria</taxon>
        <taxon>Bacillati</taxon>
        <taxon>Actinomycetota</taxon>
        <taxon>Actinomycetes</taxon>
        <taxon>Streptosporangiales</taxon>
        <taxon>Nocardiopsidaceae</taxon>
        <taxon>Marinactinospora</taxon>
    </lineage>
</organism>
<accession>A0A1T4MV52</accession>
<feature type="region of interest" description="Disordered" evidence="1">
    <location>
        <begin position="1"/>
        <end position="72"/>
    </location>
</feature>
<keyword evidence="2" id="KW-1133">Transmembrane helix</keyword>
<feature type="transmembrane region" description="Helical" evidence="2">
    <location>
        <begin position="262"/>
        <end position="282"/>
    </location>
</feature>
<dbReference type="SUPFAM" id="SSF53822">
    <property type="entry name" value="Periplasmic binding protein-like I"/>
    <property type="match status" value="1"/>
</dbReference>
<evidence type="ECO:0000256" key="1">
    <source>
        <dbReference type="SAM" id="MobiDB-lite"/>
    </source>
</evidence>
<dbReference type="STRING" id="1122192.SAMN02745673_01155"/>
<evidence type="ECO:0000313" key="4">
    <source>
        <dbReference type="Proteomes" id="UP000190637"/>
    </source>
</evidence>
<keyword evidence="2" id="KW-0812">Transmembrane</keyword>
<protein>
    <submittedName>
        <fullName evidence="3">ABC-type branched-chain amino acid transport system, substrate-binding protein</fullName>
    </submittedName>
</protein>
<dbReference type="InterPro" id="IPR028082">
    <property type="entry name" value="Peripla_BP_I"/>
</dbReference>
<evidence type="ECO:0000256" key="2">
    <source>
        <dbReference type="SAM" id="Phobius"/>
    </source>
</evidence>
<feature type="compositionally biased region" description="Basic and acidic residues" evidence="1">
    <location>
        <begin position="31"/>
        <end position="43"/>
    </location>
</feature>
<dbReference type="RefSeq" id="WP_078760574.1">
    <property type="nucleotide sequence ID" value="NZ_FUWS01000003.1"/>
</dbReference>
<dbReference type="Proteomes" id="UP000190637">
    <property type="component" value="Unassembled WGS sequence"/>
</dbReference>
<keyword evidence="2" id="KW-0472">Membrane</keyword>
<reference evidence="3 4" key="1">
    <citation type="submission" date="2017-02" db="EMBL/GenBank/DDBJ databases">
        <authorList>
            <person name="Peterson S.W."/>
        </authorList>
    </citation>
    <scope>NUCLEOTIDE SEQUENCE [LARGE SCALE GENOMIC DNA]</scope>
    <source>
        <strain evidence="3 4">DSM 45154</strain>
    </source>
</reference>
<dbReference type="OrthoDB" id="3440574at2"/>
<proteinExistence type="predicted"/>
<sequence length="1068" mass="115914">MSQTSGHRPTPRSGASAAPVAPTPGFLRVFDALRRRPAPEEVRRWHREARRRDRRRPTERPEPASAPWGGEIVAPPPVLDLVAAGFQEAREATDLLVRRCGNQPVARTPRSARAVGRAPGPVSTDELHRRLEEIADQLAGTGAAGGATFLQRHLRVSQDPPRPRLRRFRSLGHLVRLDAAEVYQRLHNSTSAPDPVGLPLDRRAQIYVAEQLRGGSGAGPGPWTAALPQGWSDRIWRFTDLLYRFVAFCSERLTFGRMEERLIAPIGFILTTVAAIGIPVLARGAGTLDDVMSVVLAVVLLVPYLLMLLLLVLPWRRYRWLRRQPYLRDEAIQAKGARAGHRDMGLHLVNDVQRGRAREAVERGAAARKKRAPDPQQPSALHLLAVNALLSDLEDVYGSTRRRHGVLPRRGRHRAPVLVVDWSAGADAVSLYLLRLLERVRREHRFPDPLVVVVVRTSSSALPPELTRVVDARDAASTVGTLPDELGTWNATRQAVGRLGPRRVVTGQVTAGPRAKEAVAAADRERVATPLLWLGSLTGGGVLAAVLVFALFWHMLPALARSGNPCVRGSAYRPPDGIVEVAGECVGITDGSFDFHERLESVQQRIAEQNAAVDTDRPYVTVVYFGALTVRDTQDENDLLAGTHGELLGLAHGQRSYNDEFPRHGYAQVRILLANAGQTWEHAPRVADMIADRIGQDPTLLVALGFGTSLAPTREAISRLTEAGLPMVGTTATYDQISLLEPFRHSAYFFPIAPSNTRIAEQAAYWARYGAGAGQEGGLEPSGDAIAIADDSTGELYGVGLATTFLARFEALGGTIPDLGTRLPRADGQLSERGVLTYGGQGQPTLRERVAEICADPPDLVYYAGRSDDFGAFYADLRTRGRCVSGVRVLAGDDVSKYISDNLGELATHAEEYPVYYTPLAATGTWGVRGERGDAGYYEQLGALEEELGLNVASEGQGPTERPSWAHAVMASDGLFVITEAVRRTQERQRVGDGDRLAPPRDLLAAITQTRDISGVSGLIQFGSEEAGHWFEDKMIQLVQPGPGGGQVPIAVCGPIAAGDEFQGPGCQ</sequence>